<keyword evidence="3" id="KW-0540">Nuclease</keyword>
<keyword evidence="6" id="KW-0378">Hydrolase</keyword>
<dbReference type="OrthoDB" id="7691805at2759"/>
<dbReference type="PANTHER" id="PTHR42648:SF11">
    <property type="entry name" value="TRANSPOSON TY4-P GAG-POL POLYPROTEIN"/>
    <property type="match status" value="1"/>
</dbReference>
<evidence type="ECO:0000313" key="16">
    <source>
        <dbReference type="EMBL" id="KNZ50464.1"/>
    </source>
</evidence>
<evidence type="ECO:0000256" key="11">
    <source>
        <dbReference type="ARBA" id="ARBA00022932"/>
    </source>
</evidence>
<comment type="catalytic activity">
    <reaction evidence="13">
        <text>DNA(n) + a 2'-deoxyribonucleoside 5'-triphosphate = DNA(n+1) + diphosphate</text>
        <dbReference type="Rhea" id="RHEA:22508"/>
        <dbReference type="Rhea" id="RHEA-COMP:17339"/>
        <dbReference type="Rhea" id="RHEA-COMP:17340"/>
        <dbReference type="ChEBI" id="CHEBI:33019"/>
        <dbReference type="ChEBI" id="CHEBI:61560"/>
        <dbReference type="ChEBI" id="CHEBI:173112"/>
        <dbReference type="EC" id="2.7.7.49"/>
    </reaction>
</comment>
<keyword evidence="10" id="KW-0695">RNA-directed DNA polymerase</keyword>
<evidence type="ECO:0000256" key="5">
    <source>
        <dbReference type="ARBA" id="ARBA00022759"/>
    </source>
</evidence>
<evidence type="ECO:0000256" key="12">
    <source>
        <dbReference type="ARBA" id="ARBA00023172"/>
    </source>
</evidence>
<dbReference type="GO" id="GO:0032196">
    <property type="term" value="P:transposition"/>
    <property type="evidence" value="ECO:0007669"/>
    <property type="project" value="UniProtKB-KW"/>
</dbReference>
<organism evidence="16 17">
    <name type="scientific">Puccinia sorghi</name>
    <dbReference type="NCBI Taxonomy" id="27349"/>
    <lineage>
        <taxon>Eukaryota</taxon>
        <taxon>Fungi</taxon>
        <taxon>Dikarya</taxon>
        <taxon>Basidiomycota</taxon>
        <taxon>Pucciniomycotina</taxon>
        <taxon>Pucciniomycetes</taxon>
        <taxon>Pucciniales</taxon>
        <taxon>Pucciniaceae</taxon>
        <taxon>Puccinia</taxon>
    </lineage>
</organism>
<keyword evidence="9" id="KW-0229">DNA integration</keyword>
<dbReference type="GO" id="GO:0003964">
    <property type="term" value="F:RNA-directed DNA polymerase activity"/>
    <property type="evidence" value="ECO:0007669"/>
    <property type="project" value="UniProtKB-KW"/>
</dbReference>
<comment type="caution">
    <text evidence="16">The sequence shown here is derived from an EMBL/GenBank/DDBJ whole genome shotgun (WGS) entry which is preliminary data.</text>
</comment>
<evidence type="ECO:0000256" key="13">
    <source>
        <dbReference type="ARBA" id="ARBA00048173"/>
    </source>
</evidence>
<evidence type="ECO:0000256" key="1">
    <source>
        <dbReference type="ARBA" id="ARBA00022578"/>
    </source>
</evidence>
<keyword evidence="11" id="KW-0239">DNA-directed DNA polymerase</keyword>
<evidence type="ECO:0000256" key="10">
    <source>
        <dbReference type="ARBA" id="ARBA00022918"/>
    </source>
</evidence>
<evidence type="ECO:0000256" key="3">
    <source>
        <dbReference type="ARBA" id="ARBA00022722"/>
    </source>
</evidence>
<dbReference type="SUPFAM" id="SSF53098">
    <property type="entry name" value="Ribonuclease H-like"/>
    <property type="match status" value="1"/>
</dbReference>
<protein>
    <recommendedName>
        <fullName evidence="15">Integrase catalytic domain-containing protein</fullName>
    </recommendedName>
</protein>
<reference evidence="16 17" key="1">
    <citation type="submission" date="2015-08" db="EMBL/GenBank/DDBJ databases">
        <title>Next Generation Sequencing and Analysis of the Genome of Puccinia sorghi L Schw, the Causal Agent of Maize Common Rust.</title>
        <authorList>
            <person name="Rochi L."/>
            <person name="Burguener G."/>
            <person name="Darino M."/>
            <person name="Turjanski A."/>
            <person name="Kreff E."/>
            <person name="Dieguez M.J."/>
            <person name="Sacco F."/>
        </authorList>
    </citation>
    <scope>NUCLEOTIDE SEQUENCE [LARGE SCALE GENOMIC DNA]</scope>
    <source>
        <strain evidence="16 17">RO10H11247</strain>
    </source>
</reference>
<keyword evidence="2" id="KW-0548">Nucleotidyltransferase</keyword>
<dbReference type="GO" id="GO:0005634">
    <property type="term" value="C:nucleus"/>
    <property type="evidence" value="ECO:0007669"/>
    <property type="project" value="UniProtKB-ARBA"/>
</dbReference>
<evidence type="ECO:0000256" key="4">
    <source>
        <dbReference type="ARBA" id="ARBA00022723"/>
    </source>
</evidence>
<dbReference type="GO" id="GO:0004519">
    <property type="term" value="F:endonuclease activity"/>
    <property type="evidence" value="ECO:0007669"/>
    <property type="project" value="UniProtKB-KW"/>
</dbReference>
<evidence type="ECO:0000313" key="17">
    <source>
        <dbReference type="Proteomes" id="UP000037035"/>
    </source>
</evidence>
<dbReference type="PROSITE" id="PS50994">
    <property type="entry name" value="INTEGRASE"/>
    <property type="match status" value="1"/>
</dbReference>
<dbReference type="GO" id="GO:0003723">
    <property type="term" value="F:RNA binding"/>
    <property type="evidence" value="ECO:0007669"/>
    <property type="project" value="UniProtKB-KW"/>
</dbReference>
<dbReference type="GO" id="GO:0016787">
    <property type="term" value="F:hydrolase activity"/>
    <property type="evidence" value="ECO:0007669"/>
    <property type="project" value="UniProtKB-KW"/>
</dbReference>
<keyword evidence="17" id="KW-1185">Reference proteome</keyword>
<dbReference type="AlphaFoldDB" id="A0A0L6UPL5"/>
<accession>A0A0L6UPL5</accession>
<dbReference type="Gene3D" id="3.30.420.10">
    <property type="entry name" value="Ribonuclease H-like superfamily/Ribonuclease H"/>
    <property type="match status" value="1"/>
</dbReference>
<evidence type="ECO:0000259" key="15">
    <source>
        <dbReference type="PROSITE" id="PS50994"/>
    </source>
</evidence>
<keyword evidence="11" id="KW-0808">Transferase</keyword>
<dbReference type="GO" id="GO:0015074">
    <property type="term" value="P:DNA integration"/>
    <property type="evidence" value="ECO:0007669"/>
    <property type="project" value="UniProtKB-KW"/>
</dbReference>
<comment type="catalytic activity">
    <reaction evidence="14">
        <text>DNA(n) + a 2'-deoxyribonucleoside 5'-triphosphate = DNA(n+1) + diphosphate</text>
        <dbReference type="Rhea" id="RHEA:22508"/>
        <dbReference type="Rhea" id="RHEA-COMP:17339"/>
        <dbReference type="Rhea" id="RHEA-COMP:17340"/>
        <dbReference type="ChEBI" id="CHEBI:33019"/>
        <dbReference type="ChEBI" id="CHEBI:61560"/>
        <dbReference type="ChEBI" id="CHEBI:173112"/>
        <dbReference type="EC" id="2.7.7.7"/>
    </reaction>
</comment>
<keyword evidence="8" id="KW-0694">RNA-binding</keyword>
<evidence type="ECO:0000256" key="2">
    <source>
        <dbReference type="ARBA" id="ARBA00022695"/>
    </source>
</evidence>
<dbReference type="GO" id="GO:0046872">
    <property type="term" value="F:metal ion binding"/>
    <property type="evidence" value="ECO:0007669"/>
    <property type="project" value="UniProtKB-KW"/>
</dbReference>
<dbReference type="Proteomes" id="UP000037035">
    <property type="component" value="Unassembled WGS sequence"/>
</dbReference>
<dbReference type="Pfam" id="PF00665">
    <property type="entry name" value="rve"/>
    <property type="match status" value="1"/>
</dbReference>
<dbReference type="VEuPathDB" id="FungiDB:VP01_4410g1"/>
<evidence type="ECO:0000256" key="7">
    <source>
        <dbReference type="ARBA" id="ARBA00022842"/>
    </source>
</evidence>
<feature type="non-terminal residue" evidence="16">
    <location>
        <position position="1"/>
    </location>
</feature>
<keyword evidence="7" id="KW-0460">Magnesium</keyword>
<keyword evidence="12" id="KW-0233">DNA recombination</keyword>
<feature type="domain" description="Integrase catalytic" evidence="15">
    <location>
        <begin position="18"/>
        <end position="183"/>
    </location>
</feature>
<gene>
    <name evidence="16" type="ORF">VP01_4410g1</name>
</gene>
<keyword evidence="1" id="KW-0815">Transposition</keyword>
<evidence type="ECO:0000256" key="14">
    <source>
        <dbReference type="ARBA" id="ARBA00049244"/>
    </source>
</evidence>
<dbReference type="InterPro" id="IPR001584">
    <property type="entry name" value="Integrase_cat-core"/>
</dbReference>
<dbReference type="GO" id="GO:0003887">
    <property type="term" value="F:DNA-directed DNA polymerase activity"/>
    <property type="evidence" value="ECO:0007669"/>
    <property type="project" value="UniProtKB-KW"/>
</dbReference>
<dbReference type="PANTHER" id="PTHR42648">
    <property type="entry name" value="TRANSPOSASE, PUTATIVE-RELATED"/>
    <property type="match status" value="1"/>
</dbReference>
<evidence type="ECO:0000256" key="9">
    <source>
        <dbReference type="ARBA" id="ARBA00022908"/>
    </source>
</evidence>
<dbReference type="InterPro" id="IPR036397">
    <property type="entry name" value="RNaseH_sf"/>
</dbReference>
<sequence>ACALGKITKASFKSKHQRALRPFEELHLDLIGPISPTSREGDRHILTVVESNTRYCSATPINLKSDVYNTLSNILNFEAKRFGYYPSVLHSDRGCEFINSTMEEYCKEHLIKCRTSDPYTPHQNGLVERHNRTIIESLRTILTDSKISRQYWSDIVKVSTLTLNQIPSDRSNKSPYKLFKGKTLPLDFFHPIGNPISFLNEPKAPGSKLYPKGLK</sequence>
<evidence type="ECO:0000256" key="6">
    <source>
        <dbReference type="ARBA" id="ARBA00022801"/>
    </source>
</evidence>
<proteinExistence type="predicted"/>
<dbReference type="InterPro" id="IPR039537">
    <property type="entry name" value="Retrotran_Ty1/copia-like"/>
</dbReference>
<keyword evidence="4" id="KW-0479">Metal-binding</keyword>
<dbReference type="EMBL" id="LAVV01009514">
    <property type="protein sequence ID" value="KNZ50464.1"/>
    <property type="molecule type" value="Genomic_DNA"/>
</dbReference>
<name>A0A0L6UPL5_9BASI</name>
<dbReference type="GO" id="GO:0006310">
    <property type="term" value="P:DNA recombination"/>
    <property type="evidence" value="ECO:0007669"/>
    <property type="project" value="UniProtKB-KW"/>
</dbReference>
<keyword evidence="5" id="KW-0255">Endonuclease</keyword>
<dbReference type="InterPro" id="IPR012337">
    <property type="entry name" value="RNaseH-like_sf"/>
</dbReference>
<evidence type="ECO:0000256" key="8">
    <source>
        <dbReference type="ARBA" id="ARBA00022884"/>
    </source>
</evidence>